<evidence type="ECO:0000313" key="5">
    <source>
        <dbReference type="EMBL" id="KAF2298360.1"/>
    </source>
</evidence>
<comment type="similarity">
    <text evidence="1 4">Belongs to the short-chain dehydrogenases/reductases (SDR) family.</text>
</comment>
<protein>
    <submittedName>
        <fullName evidence="5">Uncharacterized protein</fullName>
    </submittedName>
</protein>
<comment type="caution">
    <text evidence="5">The sequence shown here is derived from an EMBL/GenBank/DDBJ whole genome shotgun (WGS) entry which is preliminary data.</text>
</comment>
<evidence type="ECO:0000256" key="2">
    <source>
        <dbReference type="ARBA" id="ARBA00022857"/>
    </source>
</evidence>
<evidence type="ECO:0000313" key="6">
    <source>
        <dbReference type="Proteomes" id="UP000467840"/>
    </source>
</evidence>
<dbReference type="GO" id="GO:0016020">
    <property type="term" value="C:membrane"/>
    <property type="evidence" value="ECO:0007669"/>
    <property type="project" value="TreeGrafter"/>
</dbReference>
<evidence type="ECO:0000256" key="3">
    <source>
        <dbReference type="ARBA" id="ARBA00023002"/>
    </source>
</evidence>
<accession>A0A6A6LA88</accession>
<dbReference type="Pfam" id="PF00106">
    <property type="entry name" value="adh_short"/>
    <property type="match status" value="1"/>
</dbReference>
<dbReference type="GO" id="GO:0016491">
    <property type="term" value="F:oxidoreductase activity"/>
    <property type="evidence" value="ECO:0007669"/>
    <property type="project" value="UniProtKB-KW"/>
</dbReference>
<evidence type="ECO:0000256" key="4">
    <source>
        <dbReference type="RuleBase" id="RU000363"/>
    </source>
</evidence>
<dbReference type="Proteomes" id="UP000467840">
    <property type="component" value="Chromosome 1"/>
</dbReference>
<reference evidence="5 6" key="1">
    <citation type="journal article" date="2020" name="Mol. Plant">
        <title>The Chromosome-Based Rubber Tree Genome Provides New Insights into Spurge Genome Evolution and Rubber Biosynthesis.</title>
        <authorList>
            <person name="Liu J."/>
            <person name="Shi C."/>
            <person name="Shi C.C."/>
            <person name="Li W."/>
            <person name="Zhang Q.J."/>
            <person name="Zhang Y."/>
            <person name="Li K."/>
            <person name="Lu H.F."/>
            <person name="Shi C."/>
            <person name="Zhu S.T."/>
            <person name="Xiao Z.Y."/>
            <person name="Nan H."/>
            <person name="Yue Y."/>
            <person name="Zhu X.G."/>
            <person name="Wu Y."/>
            <person name="Hong X.N."/>
            <person name="Fan G.Y."/>
            <person name="Tong Y."/>
            <person name="Zhang D."/>
            <person name="Mao C.L."/>
            <person name="Liu Y.L."/>
            <person name="Hao S.J."/>
            <person name="Liu W.Q."/>
            <person name="Lv M.Q."/>
            <person name="Zhang H.B."/>
            <person name="Liu Y."/>
            <person name="Hu-Tang G.R."/>
            <person name="Wang J.P."/>
            <person name="Wang J.H."/>
            <person name="Sun Y.H."/>
            <person name="Ni S.B."/>
            <person name="Chen W.B."/>
            <person name="Zhang X.C."/>
            <person name="Jiao Y.N."/>
            <person name="Eichler E.E."/>
            <person name="Li G.H."/>
            <person name="Liu X."/>
            <person name="Gao L.Z."/>
        </authorList>
    </citation>
    <scope>NUCLEOTIDE SEQUENCE [LARGE SCALE GENOMIC DNA]</scope>
    <source>
        <strain evidence="6">cv. GT1</strain>
        <tissue evidence="5">Leaf</tissue>
    </source>
</reference>
<dbReference type="PRINTS" id="PR00080">
    <property type="entry name" value="SDRFAMILY"/>
</dbReference>
<name>A0A6A6LA88_HEVBR</name>
<dbReference type="InterPro" id="IPR002347">
    <property type="entry name" value="SDR_fam"/>
</dbReference>
<dbReference type="AlphaFoldDB" id="A0A6A6LA88"/>
<dbReference type="InterPro" id="IPR036291">
    <property type="entry name" value="NAD(P)-bd_dom_sf"/>
</dbReference>
<sequence length="336" mass="37375">MTTLTSSFPFLLYSKQPPWLICSPPQSSPITTFNNGIKRTRPFSLFSPLSSSRWWSKETVAIVTGANKGIGFSLVKRLADSGLTVILTARDVERGYKAIEQLRNEHGDGDDLHLYFYRLDVSDPASIKAFVSQFEKDFGVLDILVNNAAVSFNEIHENSVEHAEIVIKTNFYGPKLLIEALLPMSRQSTSACSRILNITSRLGSINKMRNPKMKEMLLSENLSEEQIEGIVNLFIENVKKGTWKSQGWPEIWTDYAVSKLALNAYSRVLATRYKDCGLRVNCFCPGFTQTSMTRGKGTHTAADAAEVGARLALLPPHQLPTGKFYIGFSPGIVSKL</sequence>
<gene>
    <name evidence="5" type="ORF">GH714_023070</name>
</gene>
<dbReference type="PANTHER" id="PTHR43490:SF60">
    <property type="entry name" value="NAD(P)-BINDING ROSSMANN-FOLD SUPERFAMILY PROTEIN"/>
    <property type="match status" value="1"/>
</dbReference>
<proteinExistence type="inferred from homology"/>
<dbReference type="FunFam" id="3.40.50.720:FF:000387">
    <property type="entry name" value="NAD(P)-binding Rossmann-fold superfamily protein"/>
    <property type="match status" value="1"/>
</dbReference>
<dbReference type="EMBL" id="JAAGAX010000011">
    <property type="protein sequence ID" value="KAF2298360.1"/>
    <property type="molecule type" value="Genomic_DNA"/>
</dbReference>
<dbReference type="SUPFAM" id="SSF51735">
    <property type="entry name" value="NAD(P)-binding Rossmann-fold domains"/>
    <property type="match status" value="1"/>
</dbReference>
<dbReference type="Gene3D" id="3.40.50.720">
    <property type="entry name" value="NAD(P)-binding Rossmann-like Domain"/>
    <property type="match status" value="1"/>
</dbReference>
<evidence type="ECO:0000256" key="1">
    <source>
        <dbReference type="ARBA" id="ARBA00006484"/>
    </source>
</evidence>
<organism evidence="5 6">
    <name type="scientific">Hevea brasiliensis</name>
    <name type="common">Para rubber tree</name>
    <name type="synonym">Siphonia brasiliensis</name>
    <dbReference type="NCBI Taxonomy" id="3981"/>
    <lineage>
        <taxon>Eukaryota</taxon>
        <taxon>Viridiplantae</taxon>
        <taxon>Streptophyta</taxon>
        <taxon>Embryophyta</taxon>
        <taxon>Tracheophyta</taxon>
        <taxon>Spermatophyta</taxon>
        <taxon>Magnoliopsida</taxon>
        <taxon>eudicotyledons</taxon>
        <taxon>Gunneridae</taxon>
        <taxon>Pentapetalae</taxon>
        <taxon>rosids</taxon>
        <taxon>fabids</taxon>
        <taxon>Malpighiales</taxon>
        <taxon>Euphorbiaceae</taxon>
        <taxon>Crotonoideae</taxon>
        <taxon>Micrandreae</taxon>
        <taxon>Hevea</taxon>
    </lineage>
</organism>
<keyword evidence="3" id="KW-0560">Oxidoreductase</keyword>
<dbReference type="PRINTS" id="PR00081">
    <property type="entry name" value="GDHRDH"/>
</dbReference>
<dbReference type="Pfam" id="PF13561">
    <property type="entry name" value="adh_short_C2"/>
    <property type="match status" value="1"/>
</dbReference>
<dbReference type="PANTHER" id="PTHR43490">
    <property type="entry name" value="(+)-NEOMENTHOL DEHYDROGENASE"/>
    <property type="match status" value="1"/>
</dbReference>
<keyword evidence="6" id="KW-1185">Reference proteome</keyword>
<keyword evidence="2" id="KW-0521">NADP</keyword>